<reference evidence="5" key="1">
    <citation type="submission" date="2025-08" db="UniProtKB">
        <authorList>
            <consortium name="RefSeq"/>
        </authorList>
    </citation>
    <scope>IDENTIFICATION</scope>
</reference>
<evidence type="ECO:0000259" key="3">
    <source>
        <dbReference type="PROSITE" id="PS50106"/>
    </source>
</evidence>
<dbReference type="RefSeq" id="XP_033773381.1">
    <property type="nucleotide sequence ID" value="XM_033917490.1"/>
</dbReference>
<feature type="region of interest" description="Disordered" evidence="1">
    <location>
        <begin position="27"/>
        <end position="46"/>
    </location>
</feature>
<dbReference type="PANTHER" id="PTHR46221:SF2">
    <property type="entry name" value="FERM AND PDZ DOMAIN-CONTAINING PROTEIN 1"/>
    <property type="match status" value="1"/>
</dbReference>
<dbReference type="PROSITE" id="PS50106">
    <property type="entry name" value="PDZ"/>
    <property type="match status" value="1"/>
</dbReference>
<feature type="domain" description="FERM" evidence="2">
    <location>
        <begin position="180"/>
        <end position="495"/>
    </location>
</feature>
<dbReference type="OrthoDB" id="5859304at2759"/>
<dbReference type="GO" id="GO:0005938">
    <property type="term" value="C:cell cortex"/>
    <property type="evidence" value="ECO:0007669"/>
    <property type="project" value="TreeGrafter"/>
</dbReference>
<evidence type="ECO:0000313" key="4">
    <source>
        <dbReference type="Proteomes" id="UP000515159"/>
    </source>
</evidence>
<evidence type="ECO:0000313" key="5">
    <source>
        <dbReference type="RefSeq" id="XP_033773381.1"/>
    </source>
</evidence>
<keyword evidence="4" id="KW-1185">Reference proteome</keyword>
<dbReference type="InterPro" id="IPR029071">
    <property type="entry name" value="Ubiquitin-like_domsf"/>
</dbReference>
<dbReference type="SMART" id="SM00228">
    <property type="entry name" value="PDZ"/>
    <property type="match status" value="1"/>
</dbReference>
<dbReference type="InterPro" id="IPR014352">
    <property type="entry name" value="FERM/acyl-CoA-bd_prot_sf"/>
</dbReference>
<dbReference type="GeneID" id="117347093"/>
<dbReference type="Pfam" id="PF00595">
    <property type="entry name" value="PDZ"/>
    <property type="match status" value="1"/>
</dbReference>
<dbReference type="Gene3D" id="2.30.42.10">
    <property type="match status" value="1"/>
</dbReference>
<dbReference type="SUPFAM" id="SSF47031">
    <property type="entry name" value="Second domain of FERM"/>
    <property type="match status" value="1"/>
</dbReference>
<name>A0A6P8PCW3_GEOSA</name>
<dbReference type="CTD" id="22844"/>
<organism evidence="4 5">
    <name type="scientific">Geotrypetes seraphini</name>
    <name type="common">Gaboon caecilian</name>
    <name type="synonym">Caecilia seraphini</name>
    <dbReference type="NCBI Taxonomy" id="260995"/>
    <lineage>
        <taxon>Eukaryota</taxon>
        <taxon>Metazoa</taxon>
        <taxon>Chordata</taxon>
        <taxon>Craniata</taxon>
        <taxon>Vertebrata</taxon>
        <taxon>Euteleostomi</taxon>
        <taxon>Amphibia</taxon>
        <taxon>Gymnophiona</taxon>
        <taxon>Geotrypetes</taxon>
    </lineage>
</organism>
<gene>
    <name evidence="5" type="primary">FRMPD1</name>
</gene>
<feature type="region of interest" description="Disordered" evidence="1">
    <location>
        <begin position="674"/>
        <end position="693"/>
    </location>
</feature>
<dbReference type="SUPFAM" id="SSF54236">
    <property type="entry name" value="Ubiquitin-like"/>
    <property type="match status" value="1"/>
</dbReference>
<dbReference type="Pfam" id="PF00373">
    <property type="entry name" value="FERM_M"/>
    <property type="match status" value="1"/>
</dbReference>
<feature type="compositionally biased region" description="Basic and acidic residues" evidence="1">
    <location>
        <begin position="674"/>
        <end position="683"/>
    </location>
</feature>
<dbReference type="InterPro" id="IPR035963">
    <property type="entry name" value="FERM_2"/>
</dbReference>
<dbReference type="SUPFAM" id="SSF50729">
    <property type="entry name" value="PH domain-like"/>
    <property type="match status" value="1"/>
</dbReference>
<dbReference type="Gene3D" id="2.30.29.30">
    <property type="entry name" value="Pleckstrin-homology domain (PH domain)/Phosphotyrosine-binding domain (PTB)"/>
    <property type="match status" value="1"/>
</dbReference>
<dbReference type="Pfam" id="PF21989">
    <property type="entry name" value="RA_2"/>
    <property type="match status" value="1"/>
</dbReference>
<dbReference type="CDD" id="cd14473">
    <property type="entry name" value="FERM_B-lobe"/>
    <property type="match status" value="1"/>
</dbReference>
<proteinExistence type="predicted"/>
<evidence type="ECO:0000256" key="1">
    <source>
        <dbReference type="SAM" id="MobiDB-lite"/>
    </source>
</evidence>
<dbReference type="InterPro" id="IPR019748">
    <property type="entry name" value="FERM_central"/>
</dbReference>
<dbReference type="FunFam" id="3.10.20.90:FF:000203">
    <property type="entry name" value="FERM and PDZ domain containing 1"/>
    <property type="match status" value="1"/>
</dbReference>
<dbReference type="PANTHER" id="PTHR46221">
    <property type="entry name" value="FERM AND PDZ DOMAIN-CONTAINING PROTEIN FAMILY MEMBER"/>
    <property type="match status" value="1"/>
</dbReference>
<sequence length="1603" mass="180273">MEEREANLLQTRRVHKIEQMVARWLHRSRDSSHRSRTSVANGSSGIQNQLSAPMKLTLTVSKDLLLNSYGFDISQNLPLTITSVAAGSPAEGKLLPGDQILRISNEVLEDASVEQAIDIIRKSENSISITVLRYILGPKSSFLTAEKRARLKSNPVKVRFAEEVIVNGHAQGNSLLFMPNVLKVYLENGQTKAFKFEAKTTVKDILHTLKEKLSIQSIQHFALALEEQYNISKLYLLHEEELIEQVVQKRESHDYRCLFRVCFVPRDPWDLLQEDPIAFEYLYLQSCSDVLQERFAVEMKCSMALRLAALHIQERILTCTQPQKMSFKYIEKDWGIENFISPTLLRNMRGKDIKKAISFHMKRNQLLLEPRQKQFSSAAHVRASYLRLLGELKTYGGKIFNATLLLQDRELYIALLVGAKYGVSQIVNNKLNIMTTLAEFSNISRVELSAESEKVSMMKVYLQDVKPLSLLLESNNAKDLACLIAGYYKLFVNPGIYVFSPNGQPQGHRFSAEEGYESRGCSDSEESSEIDSSLDISSDMHLLKYNIKTLHEEEEGKLDEIDQDCKNPGDYNREKCYSITKGTDSTSEASDSANTEGRSCMISWSSDSMDALEEDDLEACSSSRPEFFHFYVPSLDEIHSEDKSVFYSEGEEEQKENEKAGSDPFLCFLQTSQRDESGTEQKDFSGCPGDMEPKEENELSAFSLGCRLYDSNVMEYYSLCSNVSPANSLDKDSSPDKNYFNSLLIDSEEEKKCNVIETSEVETLILDPPPGFGDSSSEEEFFDAADRLTPTETVSGSKAVSMEYANKFSYLNDSHCFNSIDNYMLRQNKQEQGRGKETESPAKSLRKRRSFLQTNYTSQVTFPISPSCSLVTIDHVCCYEREPCLSSLSYSPTISSLQGPEGELGLLETKPLAHSTDWKETQNKNSTSNLMEMEPDTMETKSVADAAGHSVTAVGVTGQQETKPTSYFEAGVNAKKHPFNPLCLSDQEERSCHSEVTSWLEGITSNVQKGQIEVNRRNISQYNLTLCETDNSVKSIVKHEQNSRENITCNVKTQGRAEFCNALDNVSQAEILSPCVEMSFVPVTQGRNRQLVYSEAASSISESKWHEQRVTSNELENTEYIQCIIDKEDKALFQERGCKTLEDGSSREADIKKCSGFSNSELHFDVSNISGILTCCSMMSALKENQSHTASYFNGQQTGSVHRGGEPLLGSTDSDALVLDDILPEVGNQYLPITSESLQKTYNPPETHNSQIVKDTASLHLEFSDDQIWLHTTPLSTHERTLQRSQQPLLELLYRFFHQNNISGAAREDPSIHSKQSLFCFNHNRDKNSPASNSVDSSLGFTSIKTVTVPKEKVEKCSCHLSYATCFRGLDMETDGENVNSEENISLSLPMTVPPSSVSLSSIKLSPFSLHNPNKNMNSELQANESVISLECYFKALSQLQDRIFNLPPDFKQLQDNIQELKKIIEEFSGNGLKHLQDKCALQFSEEKYALCAESRKLISSCQKVISKIQSPELMQDAVQETFQNLLQLTRVCFQFTDCDCCISRKIEVLSDLKTVVCTYNEFVQAARKTCGKGCQDLSFEFLSGQCTALSAAVFCLTQQFRT</sequence>
<protein>
    <submittedName>
        <fullName evidence="5">FERM and PDZ domain-containing protein 1 isoform X1</fullName>
    </submittedName>
</protein>
<dbReference type="InterPro" id="IPR019749">
    <property type="entry name" value="Band_41_domain"/>
</dbReference>
<dbReference type="InterPro" id="IPR000299">
    <property type="entry name" value="FERM_domain"/>
</dbReference>
<dbReference type="Proteomes" id="UP000515159">
    <property type="component" value="Chromosome 1"/>
</dbReference>
<dbReference type="FunFam" id="2.30.29.30:FF:000066">
    <property type="entry name" value="FERM and PDZ domain-containing protein 4"/>
    <property type="match status" value="1"/>
</dbReference>
<evidence type="ECO:0000259" key="2">
    <source>
        <dbReference type="PROSITE" id="PS50057"/>
    </source>
</evidence>
<dbReference type="InParanoid" id="A0A6P8PCW3"/>
<dbReference type="InterPro" id="IPR011993">
    <property type="entry name" value="PH-like_dom_sf"/>
</dbReference>
<dbReference type="Gene3D" id="3.10.20.90">
    <property type="entry name" value="Phosphatidylinositol 3-kinase Catalytic Subunit, Chain A, domain 1"/>
    <property type="match status" value="1"/>
</dbReference>
<dbReference type="KEGG" id="gsh:117347093"/>
<dbReference type="InterPro" id="IPR036034">
    <property type="entry name" value="PDZ_sf"/>
</dbReference>
<dbReference type="FunCoup" id="A0A6P8PCW3">
    <property type="interactions" value="176"/>
</dbReference>
<feature type="compositionally biased region" description="Basic and acidic residues" evidence="1">
    <location>
        <begin position="510"/>
        <end position="522"/>
    </location>
</feature>
<accession>A0A6P8PCW3</accession>
<dbReference type="SUPFAM" id="SSF50156">
    <property type="entry name" value="PDZ domain-like"/>
    <property type="match status" value="1"/>
</dbReference>
<dbReference type="SMART" id="SM00295">
    <property type="entry name" value="B41"/>
    <property type="match status" value="1"/>
</dbReference>
<feature type="region of interest" description="Disordered" evidence="1">
    <location>
        <begin position="508"/>
        <end position="532"/>
    </location>
</feature>
<dbReference type="PROSITE" id="PS50057">
    <property type="entry name" value="FERM_3"/>
    <property type="match status" value="1"/>
</dbReference>
<dbReference type="GO" id="GO:0005886">
    <property type="term" value="C:plasma membrane"/>
    <property type="evidence" value="ECO:0007669"/>
    <property type="project" value="TreeGrafter"/>
</dbReference>
<dbReference type="Gene3D" id="1.20.80.10">
    <property type="match status" value="1"/>
</dbReference>
<dbReference type="CDD" id="cd21942">
    <property type="entry name" value="LGNbd_FRMPD1"/>
    <property type="match status" value="1"/>
</dbReference>
<feature type="domain" description="PDZ" evidence="3">
    <location>
        <begin position="57"/>
        <end position="135"/>
    </location>
</feature>
<dbReference type="InterPro" id="IPR001478">
    <property type="entry name" value="PDZ"/>
</dbReference>